<dbReference type="PRINTS" id="PR00455">
    <property type="entry name" value="HTHTETR"/>
</dbReference>
<feature type="region of interest" description="Disordered" evidence="5">
    <location>
        <begin position="1"/>
        <end position="30"/>
    </location>
</feature>
<dbReference type="RefSeq" id="WP_085324097.1">
    <property type="nucleotide sequence ID" value="NZ_NCXP01000004.1"/>
</dbReference>
<feature type="DNA-binding region" description="H-T-H motif" evidence="4">
    <location>
        <begin position="50"/>
        <end position="69"/>
    </location>
</feature>
<dbReference type="InterPro" id="IPR011075">
    <property type="entry name" value="TetR_C"/>
</dbReference>
<keyword evidence="1" id="KW-0805">Transcription regulation</keyword>
<feature type="domain" description="HTH tetR-type" evidence="6">
    <location>
        <begin position="27"/>
        <end position="87"/>
    </location>
</feature>
<dbReference type="PANTHER" id="PTHR30055:SF234">
    <property type="entry name" value="HTH-TYPE TRANSCRIPTIONAL REGULATOR BETI"/>
    <property type="match status" value="1"/>
</dbReference>
<dbReference type="PANTHER" id="PTHR30055">
    <property type="entry name" value="HTH-TYPE TRANSCRIPTIONAL REGULATOR RUTR"/>
    <property type="match status" value="1"/>
</dbReference>
<dbReference type="Pfam" id="PF16859">
    <property type="entry name" value="TetR_C_11"/>
    <property type="match status" value="1"/>
</dbReference>
<dbReference type="Proteomes" id="UP000193247">
    <property type="component" value="Unassembled WGS sequence"/>
</dbReference>
<dbReference type="SUPFAM" id="SSF48498">
    <property type="entry name" value="Tetracyclin repressor-like, C-terminal domain"/>
    <property type="match status" value="1"/>
</dbReference>
<dbReference type="SUPFAM" id="SSF46689">
    <property type="entry name" value="Homeodomain-like"/>
    <property type="match status" value="1"/>
</dbReference>
<dbReference type="Pfam" id="PF00440">
    <property type="entry name" value="TetR_N"/>
    <property type="match status" value="1"/>
</dbReference>
<dbReference type="OrthoDB" id="4549829at2"/>
<organism evidence="7 8">
    <name type="scientific">Mycobacterium decipiens</name>
    <dbReference type="NCBI Taxonomy" id="1430326"/>
    <lineage>
        <taxon>Bacteria</taxon>
        <taxon>Bacillati</taxon>
        <taxon>Actinomycetota</taxon>
        <taxon>Actinomycetes</taxon>
        <taxon>Mycobacteriales</taxon>
        <taxon>Mycobacteriaceae</taxon>
        <taxon>Mycobacterium</taxon>
    </lineage>
</organism>
<dbReference type="AlphaFoldDB" id="A0A1X2LY63"/>
<dbReference type="InterPro" id="IPR036271">
    <property type="entry name" value="Tet_transcr_reg_TetR-rel_C_sf"/>
</dbReference>
<name>A0A1X2LY63_9MYCO</name>
<proteinExistence type="predicted"/>
<dbReference type="GO" id="GO:0003700">
    <property type="term" value="F:DNA-binding transcription factor activity"/>
    <property type="evidence" value="ECO:0007669"/>
    <property type="project" value="TreeGrafter"/>
</dbReference>
<dbReference type="InterPro" id="IPR009057">
    <property type="entry name" value="Homeodomain-like_sf"/>
</dbReference>
<evidence type="ECO:0000256" key="4">
    <source>
        <dbReference type="PROSITE-ProRule" id="PRU00335"/>
    </source>
</evidence>
<reference evidence="7 8" key="1">
    <citation type="submission" date="2017-04" db="EMBL/GenBank/DDBJ databases">
        <title>The new phylogeny of genus Mycobacterium.</title>
        <authorList>
            <person name="Tortoli E."/>
            <person name="Trovato A."/>
            <person name="Cirillo D.M."/>
        </authorList>
    </citation>
    <scope>NUCLEOTIDE SEQUENCE [LARGE SCALE GENOMIC DNA]</scope>
    <source>
        <strain evidence="7 8">TBL 1200985</strain>
    </source>
</reference>
<keyword evidence="8" id="KW-1185">Reference proteome</keyword>
<evidence type="ECO:0000256" key="5">
    <source>
        <dbReference type="SAM" id="MobiDB-lite"/>
    </source>
</evidence>
<comment type="caution">
    <text evidence="7">The sequence shown here is derived from an EMBL/GenBank/DDBJ whole genome shotgun (WGS) entry which is preliminary data.</text>
</comment>
<sequence length="223" mass="24095">MTRNKTSSGREEPVESEPQSPGRPRDPQKDRDVLAATRQLLVEVGYQQTTIAAVARRAAVGAPTIYRRWPRREALIEDAAFGHVTPAPLPAPTGDVRADLRAWVETFLTWLAAPVTRAAIPGLLLAYQHDDGLYARLVARSEEDVRALLAELLAAAHLQARAAAVFDLLVAATTTRALTYGLDEAADFCDRTADSLTALAYSSWRPDLADQLDGPAQGAQLGS</sequence>
<dbReference type="STRING" id="1430326.B8W66_05905"/>
<dbReference type="PROSITE" id="PS50977">
    <property type="entry name" value="HTH_TETR_2"/>
    <property type="match status" value="1"/>
</dbReference>
<accession>A0A1X2LY63</accession>
<keyword evidence="2 4" id="KW-0238">DNA-binding</keyword>
<evidence type="ECO:0000313" key="7">
    <source>
        <dbReference type="EMBL" id="OSC42061.1"/>
    </source>
</evidence>
<evidence type="ECO:0000256" key="2">
    <source>
        <dbReference type="ARBA" id="ARBA00023125"/>
    </source>
</evidence>
<evidence type="ECO:0000313" key="8">
    <source>
        <dbReference type="Proteomes" id="UP000193247"/>
    </source>
</evidence>
<dbReference type="GO" id="GO:0000976">
    <property type="term" value="F:transcription cis-regulatory region binding"/>
    <property type="evidence" value="ECO:0007669"/>
    <property type="project" value="TreeGrafter"/>
</dbReference>
<dbReference type="InterPro" id="IPR050109">
    <property type="entry name" value="HTH-type_TetR-like_transc_reg"/>
</dbReference>
<dbReference type="Gene3D" id="1.10.357.10">
    <property type="entry name" value="Tetracycline Repressor, domain 2"/>
    <property type="match status" value="1"/>
</dbReference>
<gene>
    <name evidence="7" type="ORF">B8W66_05905</name>
</gene>
<evidence type="ECO:0000256" key="3">
    <source>
        <dbReference type="ARBA" id="ARBA00023163"/>
    </source>
</evidence>
<protein>
    <submittedName>
        <fullName evidence="7">TetR family transcriptional regulator</fullName>
    </submittedName>
</protein>
<evidence type="ECO:0000259" key="6">
    <source>
        <dbReference type="PROSITE" id="PS50977"/>
    </source>
</evidence>
<evidence type="ECO:0000256" key="1">
    <source>
        <dbReference type="ARBA" id="ARBA00023015"/>
    </source>
</evidence>
<dbReference type="InterPro" id="IPR001647">
    <property type="entry name" value="HTH_TetR"/>
</dbReference>
<keyword evidence="3" id="KW-0804">Transcription</keyword>
<dbReference type="EMBL" id="NCXP01000004">
    <property type="protein sequence ID" value="OSC42061.1"/>
    <property type="molecule type" value="Genomic_DNA"/>
</dbReference>